<feature type="signal peptide" evidence="1">
    <location>
        <begin position="1"/>
        <end position="33"/>
    </location>
</feature>
<dbReference type="EMBL" id="VIFX01000010">
    <property type="protein sequence ID" value="TQR86717.1"/>
    <property type="molecule type" value="Genomic_DNA"/>
</dbReference>
<feature type="chain" id="PRO_5022154527" evidence="1">
    <location>
        <begin position="34"/>
        <end position="124"/>
    </location>
</feature>
<dbReference type="Pfam" id="PF05305">
    <property type="entry name" value="DUF732"/>
    <property type="match status" value="1"/>
</dbReference>
<evidence type="ECO:0000313" key="4">
    <source>
        <dbReference type="Proteomes" id="UP000315759"/>
    </source>
</evidence>
<accession>A0A544W3A0</accession>
<organism evidence="3 4">
    <name type="scientific">Mycolicibacterium hodleri</name>
    <dbReference type="NCBI Taxonomy" id="49897"/>
    <lineage>
        <taxon>Bacteria</taxon>
        <taxon>Bacillati</taxon>
        <taxon>Actinomycetota</taxon>
        <taxon>Actinomycetes</taxon>
        <taxon>Mycobacteriales</taxon>
        <taxon>Mycobacteriaceae</taxon>
        <taxon>Mycolicibacterium</taxon>
    </lineage>
</organism>
<dbReference type="Proteomes" id="UP000315759">
    <property type="component" value="Unassembled WGS sequence"/>
</dbReference>
<gene>
    <name evidence="3" type="ORF">D8S82_09560</name>
</gene>
<keyword evidence="4" id="KW-1185">Reference proteome</keyword>
<reference evidence="3 4" key="1">
    <citation type="submission" date="2018-10" db="EMBL/GenBank/DDBJ databases">
        <title>Draft genome of Mycobacterium hodleri strain B.</title>
        <authorList>
            <person name="Amande T.J."/>
            <person name="Mcgenity T.J."/>
        </authorList>
    </citation>
    <scope>NUCLEOTIDE SEQUENCE [LARGE SCALE GENOMIC DNA]</scope>
    <source>
        <strain evidence="3 4">B</strain>
    </source>
</reference>
<protein>
    <submittedName>
        <fullName evidence="3">DUF732 domain-containing protein</fullName>
    </submittedName>
</protein>
<evidence type="ECO:0000313" key="3">
    <source>
        <dbReference type="EMBL" id="TQR86717.1"/>
    </source>
</evidence>
<evidence type="ECO:0000259" key="2">
    <source>
        <dbReference type="Pfam" id="PF05305"/>
    </source>
</evidence>
<dbReference type="RefSeq" id="WP_142551871.1">
    <property type="nucleotide sequence ID" value="NZ_VIFX01000010.1"/>
</dbReference>
<proteinExistence type="predicted"/>
<dbReference type="InterPro" id="IPR007969">
    <property type="entry name" value="DUF732"/>
</dbReference>
<dbReference type="AlphaFoldDB" id="A0A544W3A0"/>
<evidence type="ECO:0000256" key="1">
    <source>
        <dbReference type="SAM" id="SignalP"/>
    </source>
</evidence>
<keyword evidence="1" id="KW-0732">Signal</keyword>
<name>A0A544W3A0_9MYCO</name>
<feature type="domain" description="DUF732" evidence="2">
    <location>
        <begin position="41"/>
        <end position="105"/>
    </location>
</feature>
<sequence>MSCLNGYHNLTMGVLIPLAAVAIAAAAPTMAHADTGTSPVLDTVGTAGASTTAAPSSSLGNSICTAVQQPGETMASIASALAARDGTSPRMSKVLTGLAISIYCPTMMSTLPGDDWLSLLGSGS</sequence>
<comment type="caution">
    <text evidence="3">The sequence shown here is derived from an EMBL/GenBank/DDBJ whole genome shotgun (WGS) entry which is preliminary data.</text>
</comment>